<dbReference type="InterPro" id="IPR050445">
    <property type="entry name" value="Bact_polysacc_biosynth/exp"/>
</dbReference>
<keyword evidence="2" id="KW-1003">Cell membrane</keyword>
<comment type="subcellular location">
    <subcellularLocation>
        <location evidence="1">Cell membrane</location>
        <topology evidence="1">Multi-pass membrane protein</topology>
    </subcellularLocation>
</comment>
<evidence type="ECO:0000256" key="6">
    <source>
        <dbReference type="SAM" id="Coils"/>
    </source>
</evidence>
<dbReference type="RefSeq" id="WP_043773198.1">
    <property type="nucleotide sequence ID" value="NZ_JAME01000027.1"/>
</dbReference>
<protein>
    <recommendedName>
        <fullName evidence="8">Polysaccharide chain length determinant N-terminal domain-containing protein</fullName>
    </recommendedName>
</protein>
<dbReference type="EMBL" id="JAME01000027">
    <property type="protein sequence ID" value="ETX27785.1"/>
    <property type="molecule type" value="Genomic_DNA"/>
</dbReference>
<evidence type="ECO:0000256" key="1">
    <source>
        <dbReference type="ARBA" id="ARBA00004651"/>
    </source>
</evidence>
<feature type="transmembrane region" description="Helical" evidence="7">
    <location>
        <begin position="342"/>
        <end position="361"/>
    </location>
</feature>
<comment type="caution">
    <text evidence="9">The sequence shown here is derived from an EMBL/GenBank/DDBJ whole genome shotgun (WGS) entry which is preliminary data.</text>
</comment>
<evidence type="ECO:0000256" key="3">
    <source>
        <dbReference type="ARBA" id="ARBA00022692"/>
    </source>
</evidence>
<feature type="coiled-coil region" evidence="6">
    <location>
        <begin position="276"/>
        <end position="303"/>
    </location>
</feature>
<dbReference type="OrthoDB" id="7642308at2"/>
<keyword evidence="5 7" id="KW-0472">Membrane</keyword>
<evidence type="ECO:0000313" key="9">
    <source>
        <dbReference type="EMBL" id="ETX27785.1"/>
    </source>
</evidence>
<evidence type="ECO:0000256" key="7">
    <source>
        <dbReference type="SAM" id="Phobius"/>
    </source>
</evidence>
<feature type="domain" description="Polysaccharide chain length determinant N-terminal" evidence="8">
    <location>
        <begin position="8"/>
        <end position="54"/>
    </location>
</feature>
<keyword evidence="3 7" id="KW-0812">Transmembrane</keyword>
<dbReference type="PANTHER" id="PTHR32309">
    <property type="entry name" value="TYROSINE-PROTEIN KINASE"/>
    <property type="match status" value="1"/>
</dbReference>
<dbReference type="eggNOG" id="COG3206">
    <property type="taxonomic scope" value="Bacteria"/>
</dbReference>
<evidence type="ECO:0000256" key="5">
    <source>
        <dbReference type="ARBA" id="ARBA00023136"/>
    </source>
</evidence>
<evidence type="ECO:0000313" key="10">
    <source>
        <dbReference type="Proteomes" id="UP000023430"/>
    </source>
</evidence>
<evidence type="ECO:0000256" key="4">
    <source>
        <dbReference type="ARBA" id="ARBA00022989"/>
    </source>
</evidence>
<dbReference type="AlphaFoldDB" id="X7F4N6"/>
<sequence>MNQFQSFDEVLAAVRRRFWLILGLTLLGCLLSVQVALRQDPLYEATAVVQIEDARVPDPFAATTPAAPEPDAGRRVRLIEQRLMARDNLLGIMDAYALFPEEESVVERISALREAVTLEEIRGNAEPWQTGIAPSGLRISVRLDDAGKAAAVANELMTSVIEQARERSLTRAQATFDFFDAEVARVSEDIAAAEAAIAEFKRANADALPGGLAALRDQLNTYRQSALSLEQEIIALRNNSARIREGDLARQVALYEDQQALIRARIAAIEADLARAPDVERDLGALERDLTQLQERYAVITRRKADAEMGQILQDREQADRFEVLETALVPETSISRSKKKVALAGGVASVLLAVGVAFLAEVMNPAIRTAAQLERQLGITPVAAIPPVRSRRGNGRRKLIWLGGLAGLALLGWAAFRTFGGALLDAGIFDRLLPRRVES</sequence>
<dbReference type="Proteomes" id="UP000023430">
    <property type="component" value="Unassembled WGS sequence"/>
</dbReference>
<accession>X7F4N6</accession>
<feature type="coiled-coil region" evidence="6">
    <location>
        <begin position="183"/>
        <end position="239"/>
    </location>
</feature>
<dbReference type="GO" id="GO:0005886">
    <property type="term" value="C:plasma membrane"/>
    <property type="evidence" value="ECO:0007669"/>
    <property type="project" value="UniProtKB-SubCell"/>
</dbReference>
<dbReference type="InterPro" id="IPR003856">
    <property type="entry name" value="LPS_length_determ_N"/>
</dbReference>
<organism evidence="9 10">
    <name type="scientific">Roseivivax isoporae LMG 25204</name>
    <dbReference type="NCBI Taxonomy" id="1449351"/>
    <lineage>
        <taxon>Bacteria</taxon>
        <taxon>Pseudomonadati</taxon>
        <taxon>Pseudomonadota</taxon>
        <taxon>Alphaproteobacteria</taxon>
        <taxon>Rhodobacterales</taxon>
        <taxon>Roseobacteraceae</taxon>
        <taxon>Roseivivax</taxon>
    </lineage>
</organism>
<keyword evidence="10" id="KW-1185">Reference proteome</keyword>
<reference evidence="9 10" key="1">
    <citation type="submission" date="2014-01" db="EMBL/GenBank/DDBJ databases">
        <title>Roseivivax isoporae LMG 25204 Genome Sequencing.</title>
        <authorList>
            <person name="Lai Q."/>
            <person name="Li G."/>
            <person name="Shao Z."/>
        </authorList>
    </citation>
    <scope>NUCLEOTIDE SEQUENCE [LARGE SCALE GENOMIC DNA]</scope>
    <source>
        <strain evidence="9 10">LMG 25204</strain>
    </source>
</reference>
<keyword evidence="4 7" id="KW-1133">Transmembrane helix</keyword>
<evidence type="ECO:0000256" key="2">
    <source>
        <dbReference type="ARBA" id="ARBA00022475"/>
    </source>
</evidence>
<dbReference type="PANTHER" id="PTHR32309:SF31">
    <property type="entry name" value="CAPSULAR EXOPOLYSACCHARIDE FAMILY"/>
    <property type="match status" value="1"/>
</dbReference>
<keyword evidence="6" id="KW-0175">Coiled coil</keyword>
<proteinExistence type="predicted"/>
<feature type="transmembrane region" description="Helical" evidence="7">
    <location>
        <begin position="400"/>
        <end position="417"/>
    </location>
</feature>
<dbReference type="Pfam" id="PF02706">
    <property type="entry name" value="Wzz"/>
    <property type="match status" value="1"/>
</dbReference>
<name>X7F4N6_9RHOB</name>
<evidence type="ECO:0000259" key="8">
    <source>
        <dbReference type="Pfam" id="PF02706"/>
    </source>
</evidence>
<gene>
    <name evidence="9" type="ORF">RISW2_11330</name>
</gene>
<dbReference type="STRING" id="1449351.RISW2_11330"/>